<proteinExistence type="predicted"/>
<dbReference type="AlphaFoldDB" id="A0A7W5H7V9"/>
<evidence type="ECO:0000313" key="2">
    <source>
        <dbReference type="Proteomes" id="UP000536179"/>
    </source>
</evidence>
<accession>A0A7W5H7V9</accession>
<dbReference type="GO" id="GO:0003677">
    <property type="term" value="F:DNA binding"/>
    <property type="evidence" value="ECO:0007669"/>
    <property type="project" value="UniProtKB-KW"/>
</dbReference>
<keyword evidence="1" id="KW-0238">DNA-binding</keyword>
<protein>
    <submittedName>
        <fullName evidence="1">DNA-binding protein Fis</fullName>
    </submittedName>
</protein>
<name>A0A7W5H7V9_9BACT</name>
<dbReference type="EMBL" id="JACHXU010000015">
    <property type="protein sequence ID" value="MBB3208371.1"/>
    <property type="molecule type" value="Genomic_DNA"/>
</dbReference>
<gene>
    <name evidence="1" type="ORF">FHS27_004199</name>
</gene>
<dbReference type="RefSeq" id="WP_009104849.1">
    <property type="nucleotide sequence ID" value="NZ_JACHXU010000015.1"/>
</dbReference>
<reference evidence="1 2" key="1">
    <citation type="submission" date="2020-08" db="EMBL/GenBank/DDBJ databases">
        <title>Genomic Encyclopedia of Type Strains, Phase III (KMG-III): the genomes of soil and plant-associated and newly described type strains.</title>
        <authorList>
            <person name="Whitman W."/>
        </authorList>
    </citation>
    <scope>NUCLEOTIDE SEQUENCE [LARGE SCALE GENOMIC DNA]</scope>
    <source>
        <strain evidence="1 2">CECT 8075</strain>
    </source>
</reference>
<evidence type="ECO:0000313" key="1">
    <source>
        <dbReference type="EMBL" id="MBB3208371.1"/>
    </source>
</evidence>
<sequence>MVAIHAAVIGYVRSRVARLSNLESSAVEIGRLRFQNVNEPDMVYQLVLHAVVDPTRHFRGEQRLTQTRMEIIESAEQMLRQVEPAWLADPAQKEIRERLMDVVLQNLDEPLVQRVLITDWLRIPSSQTSPAIGATPPLL</sequence>
<keyword evidence="2" id="KW-1185">Reference proteome</keyword>
<dbReference type="Proteomes" id="UP000536179">
    <property type="component" value="Unassembled WGS sequence"/>
</dbReference>
<comment type="caution">
    <text evidence="1">The sequence shown here is derived from an EMBL/GenBank/DDBJ whole genome shotgun (WGS) entry which is preliminary data.</text>
</comment>
<organism evidence="1 2">
    <name type="scientific">Aporhodopirellula rubra</name>
    <dbReference type="NCBI Taxonomy" id="980271"/>
    <lineage>
        <taxon>Bacteria</taxon>
        <taxon>Pseudomonadati</taxon>
        <taxon>Planctomycetota</taxon>
        <taxon>Planctomycetia</taxon>
        <taxon>Pirellulales</taxon>
        <taxon>Pirellulaceae</taxon>
        <taxon>Aporhodopirellula</taxon>
    </lineage>
</organism>